<dbReference type="InterPro" id="IPR000014">
    <property type="entry name" value="PAS"/>
</dbReference>
<evidence type="ECO:0000256" key="6">
    <source>
        <dbReference type="ARBA" id="ARBA00023012"/>
    </source>
</evidence>
<comment type="caution">
    <text evidence="11">The sequence shown here is derived from an EMBL/GenBank/DDBJ whole genome shotgun (WGS) entry which is preliminary data.</text>
</comment>
<dbReference type="Pfam" id="PF13426">
    <property type="entry name" value="PAS_9"/>
    <property type="match status" value="1"/>
</dbReference>
<organism evidence="11 12">
    <name type="scientific">Haloarcula salina</name>
    <dbReference type="NCBI Taxonomy" id="1429914"/>
    <lineage>
        <taxon>Archaea</taxon>
        <taxon>Methanobacteriati</taxon>
        <taxon>Methanobacteriota</taxon>
        <taxon>Stenosarchaea group</taxon>
        <taxon>Halobacteria</taxon>
        <taxon>Halobacteriales</taxon>
        <taxon>Haloarculaceae</taxon>
        <taxon>Haloarcula</taxon>
    </lineage>
</organism>
<keyword evidence="12" id="KW-1185">Reference proteome</keyword>
<dbReference type="InterPro" id="IPR036890">
    <property type="entry name" value="HATPase_C_sf"/>
</dbReference>
<keyword evidence="6" id="KW-0902">Two-component regulatory system</keyword>
<dbReference type="PRINTS" id="PR00344">
    <property type="entry name" value="BCTRLSENSOR"/>
</dbReference>
<sequence length="653" mass="71772">MLANKVVNAVERARAERARERHLEAIETAREGISILDESGEFIYVNDAYAGLYGYDPADLLGEHWEVLYRDEDIDRVWDEIIPQIDETGYWHGETIGVRADGSTFVEDHTLARTDHDELVCTVRDASDRRRREQAIEELHATARAFLQATTEDEIARITVESARDILDMPANAVHFADGDDGDLRPVAWTDRVEDIVGTPPVIGPGDGLAWEAFEAGEPRVHDDVSTNPGRFNSETDVRSELLLPLDDHGVLLVGSCEATAFDETDASLARMLAVHATTALDRLDRERELRAERAFVDQALDTLDDLFYVVGPEGDIRRWNDRVPAVTGYADAELAALSVTDLFPDDQVDAVVAAVDEALETGRTTVEADLRTADGERFPYEFTGARLTDPEGDRSGVVGIGRDITHRKAREERLARQNERLDEFTSVVSHDLRNPLALASGHLDLAREEYDSEHLETVADAHDRMRSLIEDLLTFAREGESATEVEPVSLGDAAADCWESVGTDAATLAVATDRRIRADPAKLRRLLENLFRNTVEHGSTNPRSHTREDAVEHGSTSSQNATRSDDAVERAGDVTVTVGDADGGFYVADDGPGIPADERDRVFETRYSGDADGTGFGLAIVRRIADDHGWTVSVTESEDGGARFEITGVGTA</sequence>
<feature type="domain" description="PAS" evidence="9">
    <location>
        <begin position="18"/>
        <end position="72"/>
    </location>
</feature>
<keyword evidence="4" id="KW-0808">Transferase</keyword>
<feature type="domain" description="Histidine kinase" evidence="8">
    <location>
        <begin position="428"/>
        <end position="648"/>
    </location>
</feature>
<dbReference type="SUPFAM" id="SSF55781">
    <property type="entry name" value="GAF domain-like"/>
    <property type="match status" value="1"/>
</dbReference>
<keyword evidence="5" id="KW-0418">Kinase</keyword>
<evidence type="ECO:0000259" key="10">
    <source>
        <dbReference type="PROSITE" id="PS50113"/>
    </source>
</evidence>
<dbReference type="CDD" id="cd00075">
    <property type="entry name" value="HATPase"/>
    <property type="match status" value="1"/>
</dbReference>
<dbReference type="InterPro" id="IPR005467">
    <property type="entry name" value="His_kinase_dom"/>
</dbReference>
<dbReference type="SMART" id="SM00388">
    <property type="entry name" value="HisKA"/>
    <property type="match status" value="1"/>
</dbReference>
<dbReference type="InterPro" id="IPR035965">
    <property type="entry name" value="PAS-like_dom_sf"/>
</dbReference>
<evidence type="ECO:0000256" key="2">
    <source>
        <dbReference type="ARBA" id="ARBA00012438"/>
    </source>
</evidence>
<dbReference type="CDD" id="cd00082">
    <property type="entry name" value="HisKA"/>
    <property type="match status" value="1"/>
</dbReference>
<comment type="catalytic activity">
    <reaction evidence="1">
        <text>ATP + protein L-histidine = ADP + protein N-phospho-L-histidine.</text>
        <dbReference type="EC" id="2.7.13.3"/>
    </reaction>
</comment>
<accession>A0AA41KCA8</accession>
<dbReference type="Gene3D" id="1.10.287.130">
    <property type="match status" value="1"/>
</dbReference>
<dbReference type="Pfam" id="PF00512">
    <property type="entry name" value="HisKA"/>
    <property type="match status" value="1"/>
</dbReference>
<dbReference type="InterPro" id="IPR001610">
    <property type="entry name" value="PAC"/>
</dbReference>
<dbReference type="InterPro" id="IPR003661">
    <property type="entry name" value="HisK_dim/P_dom"/>
</dbReference>
<dbReference type="PANTHER" id="PTHR43711">
    <property type="entry name" value="TWO-COMPONENT HISTIDINE KINASE"/>
    <property type="match status" value="1"/>
</dbReference>
<feature type="domain" description="PAC" evidence="10">
    <location>
        <begin position="365"/>
        <end position="417"/>
    </location>
</feature>
<dbReference type="InterPro" id="IPR013656">
    <property type="entry name" value="PAS_4"/>
</dbReference>
<evidence type="ECO:0000256" key="4">
    <source>
        <dbReference type="ARBA" id="ARBA00022679"/>
    </source>
</evidence>
<evidence type="ECO:0000256" key="3">
    <source>
        <dbReference type="ARBA" id="ARBA00022553"/>
    </source>
</evidence>
<reference evidence="11" key="1">
    <citation type="submission" date="2021-06" db="EMBL/GenBank/DDBJ databases">
        <title>New haloarchaea isolates fom saline soil.</title>
        <authorList>
            <person name="Duran-Viseras A."/>
            <person name="Sanchez-Porro C.S."/>
            <person name="Ventosa A."/>
        </authorList>
    </citation>
    <scope>NUCLEOTIDE SEQUENCE</scope>
    <source>
        <strain evidence="11">JCM 18369</strain>
    </source>
</reference>
<evidence type="ECO:0000259" key="9">
    <source>
        <dbReference type="PROSITE" id="PS50112"/>
    </source>
</evidence>
<dbReference type="InterPro" id="IPR036097">
    <property type="entry name" value="HisK_dim/P_sf"/>
</dbReference>
<dbReference type="CDD" id="cd00130">
    <property type="entry name" value="PAS"/>
    <property type="match status" value="2"/>
</dbReference>
<dbReference type="SUPFAM" id="SSF55874">
    <property type="entry name" value="ATPase domain of HSP90 chaperone/DNA topoisomerase II/histidine kinase"/>
    <property type="match status" value="1"/>
</dbReference>
<dbReference type="SUPFAM" id="SSF55785">
    <property type="entry name" value="PYP-like sensor domain (PAS domain)"/>
    <property type="match status" value="2"/>
</dbReference>
<dbReference type="PROSITE" id="PS50113">
    <property type="entry name" value="PAC"/>
    <property type="match status" value="1"/>
</dbReference>
<protein>
    <recommendedName>
        <fullName evidence="2">histidine kinase</fullName>
        <ecNumber evidence="2">2.7.13.3</ecNumber>
    </recommendedName>
</protein>
<dbReference type="InterPro" id="IPR000700">
    <property type="entry name" value="PAS-assoc_C"/>
</dbReference>
<dbReference type="NCBIfam" id="TIGR00229">
    <property type="entry name" value="sensory_box"/>
    <property type="match status" value="2"/>
</dbReference>
<evidence type="ECO:0000313" key="11">
    <source>
        <dbReference type="EMBL" id="MBV0902215.1"/>
    </source>
</evidence>
<dbReference type="Gene3D" id="3.30.450.40">
    <property type="match status" value="1"/>
</dbReference>
<evidence type="ECO:0000256" key="1">
    <source>
        <dbReference type="ARBA" id="ARBA00000085"/>
    </source>
</evidence>
<dbReference type="SMART" id="SM00387">
    <property type="entry name" value="HATPase_c"/>
    <property type="match status" value="1"/>
</dbReference>
<dbReference type="Pfam" id="PF02518">
    <property type="entry name" value="HATPase_c"/>
    <property type="match status" value="1"/>
</dbReference>
<dbReference type="PROSITE" id="PS50109">
    <property type="entry name" value="HIS_KIN"/>
    <property type="match status" value="1"/>
</dbReference>
<name>A0AA41KCA8_9EURY</name>
<dbReference type="Pfam" id="PF08448">
    <property type="entry name" value="PAS_4"/>
    <property type="match status" value="1"/>
</dbReference>
<evidence type="ECO:0000313" key="12">
    <source>
        <dbReference type="Proteomes" id="UP001166304"/>
    </source>
</evidence>
<evidence type="ECO:0000256" key="5">
    <source>
        <dbReference type="ARBA" id="ARBA00022777"/>
    </source>
</evidence>
<dbReference type="SMART" id="SM00086">
    <property type="entry name" value="PAC"/>
    <property type="match status" value="2"/>
</dbReference>
<proteinExistence type="predicted"/>
<dbReference type="GO" id="GO:0000155">
    <property type="term" value="F:phosphorelay sensor kinase activity"/>
    <property type="evidence" value="ECO:0007669"/>
    <property type="project" value="InterPro"/>
</dbReference>
<dbReference type="PROSITE" id="PS50112">
    <property type="entry name" value="PAS"/>
    <property type="match status" value="2"/>
</dbReference>
<gene>
    <name evidence="11" type="ORF">KTS37_10490</name>
</gene>
<dbReference type="Gene3D" id="3.30.565.10">
    <property type="entry name" value="Histidine kinase-like ATPase, C-terminal domain"/>
    <property type="match status" value="1"/>
</dbReference>
<dbReference type="InterPro" id="IPR004358">
    <property type="entry name" value="Sig_transdc_His_kin-like_C"/>
</dbReference>
<feature type="domain" description="PAS" evidence="9">
    <location>
        <begin position="293"/>
        <end position="363"/>
    </location>
</feature>
<feature type="region of interest" description="Disordered" evidence="7">
    <location>
        <begin position="535"/>
        <end position="571"/>
    </location>
</feature>
<dbReference type="InterPro" id="IPR050736">
    <property type="entry name" value="Sensor_HK_Regulatory"/>
</dbReference>
<dbReference type="EMBL" id="JAHQXE010000003">
    <property type="protein sequence ID" value="MBV0902215.1"/>
    <property type="molecule type" value="Genomic_DNA"/>
</dbReference>
<dbReference type="InterPro" id="IPR003594">
    <property type="entry name" value="HATPase_dom"/>
</dbReference>
<evidence type="ECO:0000256" key="7">
    <source>
        <dbReference type="SAM" id="MobiDB-lite"/>
    </source>
</evidence>
<dbReference type="SMART" id="SM00091">
    <property type="entry name" value="PAS"/>
    <property type="match status" value="2"/>
</dbReference>
<evidence type="ECO:0000259" key="8">
    <source>
        <dbReference type="PROSITE" id="PS50109"/>
    </source>
</evidence>
<dbReference type="SMART" id="SM00065">
    <property type="entry name" value="GAF"/>
    <property type="match status" value="1"/>
</dbReference>
<dbReference type="SUPFAM" id="SSF47384">
    <property type="entry name" value="Homodimeric domain of signal transducing histidine kinase"/>
    <property type="match status" value="1"/>
</dbReference>
<dbReference type="InterPro" id="IPR029016">
    <property type="entry name" value="GAF-like_dom_sf"/>
</dbReference>
<dbReference type="EC" id="2.7.13.3" evidence="2"/>
<dbReference type="Gene3D" id="3.30.450.20">
    <property type="entry name" value="PAS domain"/>
    <property type="match status" value="2"/>
</dbReference>
<dbReference type="Proteomes" id="UP001166304">
    <property type="component" value="Unassembled WGS sequence"/>
</dbReference>
<dbReference type="InterPro" id="IPR003018">
    <property type="entry name" value="GAF"/>
</dbReference>
<dbReference type="PANTHER" id="PTHR43711:SF1">
    <property type="entry name" value="HISTIDINE KINASE 1"/>
    <property type="match status" value="1"/>
</dbReference>
<dbReference type="AlphaFoldDB" id="A0AA41KCA8"/>
<keyword evidence="3" id="KW-0597">Phosphoprotein</keyword>
<dbReference type="Pfam" id="PF13185">
    <property type="entry name" value="GAF_2"/>
    <property type="match status" value="1"/>
</dbReference>